<evidence type="ECO:0000259" key="2">
    <source>
        <dbReference type="Pfam" id="PF01636"/>
    </source>
</evidence>
<keyword evidence="4" id="KW-1185">Reference proteome</keyword>
<evidence type="ECO:0000313" key="4">
    <source>
        <dbReference type="Proteomes" id="UP000199103"/>
    </source>
</evidence>
<comment type="similarity">
    <text evidence="1">Belongs to the pseudomonas-type ThrB family.</text>
</comment>
<dbReference type="SUPFAM" id="SSF56112">
    <property type="entry name" value="Protein kinase-like (PK-like)"/>
    <property type="match status" value="1"/>
</dbReference>
<dbReference type="InterPro" id="IPR050249">
    <property type="entry name" value="Pseudomonas-type_ThrB"/>
</dbReference>
<dbReference type="AlphaFoldDB" id="A0A1H1V3M8"/>
<gene>
    <name evidence="3" type="ORF">SAMN04489812_3053</name>
</gene>
<keyword evidence="3" id="KW-0418">Kinase</keyword>
<dbReference type="Proteomes" id="UP000199103">
    <property type="component" value="Chromosome I"/>
</dbReference>
<dbReference type="OrthoDB" id="241498at2"/>
<dbReference type="PANTHER" id="PTHR21064:SF6">
    <property type="entry name" value="AMINOGLYCOSIDE PHOSPHOTRANSFERASE DOMAIN-CONTAINING PROTEIN"/>
    <property type="match status" value="1"/>
</dbReference>
<proteinExistence type="inferred from homology"/>
<feature type="domain" description="Aminoglycoside phosphotransferase" evidence="2">
    <location>
        <begin position="23"/>
        <end position="272"/>
    </location>
</feature>
<dbReference type="PANTHER" id="PTHR21064">
    <property type="entry name" value="AMINOGLYCOSIDE PHOSPHOTRANSFERASE DOMAIN-CONTAINING PROTEIN-RELATED"/>
    <property type="match status" value="1"/>
</dbReference>
<reference evidence="3 4" key="1">
    <citation type="submission" date="2016-10" db="EMBL/GenBank/DDBJ databases">
        <authorList>
            <person name="de Groot N.N."/>
        </authorList>
    </citation>
    <scope>NUCLEOTIDE SEQUENCE [LARGE SCALE GENOMIC DNA]</scope>
    <source>
        <strain evidence="3 4">DSM 21800</strain>
    </source>
</reference>
<dbReference type="GO" id="GO:0019202">
    <property type="term" value="F:amino acid kinase activity"/>
    <property type="evidence" value="ECO:0007669"/>
    <property type="project" value="TreeGrafter"/>
</dbReference>
<dbReference type="STRING" id="630515.SAMN04489812_3053"/>
<organism evidence="3 4">
    <name type="scientific">Microlunatus soli</name>
    <dbReference type="NCBI Taxonomy" id="630515"/>
    <lineage>
        <taxon>Bacteria</taxon>
        <taxon>Bacillati</taxon>
        <taxon>Actinomycetota</taxon>
        <taxon>Actinomycetes</taxon>
        <taxon>Propionibacteriales</taxon>
        <taxon>Propionibacteriaceae</taxon>
        <taxon>Microlunatus</taxon>
    </lineage>
</organism>
<dbReference type="EMBL" id="LT629772">
    <property type="protein sequence ID" value="SDS79387.1"/>
    <property type="molecule type" value="Genomic_DNA"/>
</dbReference>
<dbReference type="InterPro" id="IPR011009">
    <property type="entry name" value="Kinase-like_dom_sf"/>
</dbReference>
<dbReference type="RefSeq" id="WP_157683484.1">
    <property type="nucleotide sequence ID" value="NZ_LT629772.1"/>
</dbReference>
<name>A0A1H1V3M8_9ACTN</name>
<dbReference type="InterPro" id="IPR002575">
    <property type="entry name" value="Aminoglycoside_PTrfase"/>
</dbReference>
<dbReference type="Gene3D" id="3.30.200.20">
    <property type="entry name" value="Phosphorylase Kinase, domain 1"/>
    <property type="match status" value="1"/>
</dbReference>
<dbReference type="Gene3D" id="3.90.1200.10">
    <property type="match status" value="1"/>
</dbReference>
<dbReference type="Pfam" id="PF01636">
    <property type="entry name" value="APH"/>
    <property type="match status" value="1"/>
</dbReference>
<sequence>MILSQQLIEFCRRRDVDLAAGTVTRLYGGEVNDNWKIERPGASAVVLRRYRQTVEPEELDCELAAADVLARSGFPTPAPIAVSGESLAGRWEMVEGRPTALFDFVDGRHPVQRPGGYGSLDLELGRAAAGLAGRMQLLLAQDQQAGHQLPGARSPVRDPRHRVQAFLDGDLAEQPVFGSLIAPLRDLNDRMASLSDDQEELPVGLIHNDISPPNLLLGDDDSIVALLDFDDSAQTCLCYELGPIISNFGKDQKRRIDADRVEMLITAYHAVRSLTPYECRLLPDLLAIHAAAEAVEVITNWLAAGRTDLDPMESYSAQQFLDLLAMRTELQSRIISEQTNDHQR</sequence>
<accession>A0A1H1V3M8</accession>
<evidence type="ECO:0000256" key="1">
    <source>
        <dbReference type="ARBA" id="ARBA00038240"/>
    </source>
</evidence>
<evidence type="ECO:0000313" key="3">
    <source>
        <dbReference type="EMBL" id="SDS79387.1"/>
    </source>
</evidence>
<keyword evidence="3" id="KW-0808">Transferase</keyword>
<protein>
    <submittedName>
        <fullName evidence="3">Ser/Thr protein kinase RdoA involved in Cpx stress response, MazF antagonist</fullName>
    </submittedName>
</protein>